<feature type="domain" description="Tetratrico peptide repeat group 5" evidence="2">
    <location>
        <begin position="39"/>
        <end position="156"/>
    </location>
</feature>
<dbReference type="PROSITE" id="PS50005">
    <property type="entry name" value="TPR"/>
    <property type="match status" value="1"/>
</dbReference>
<dbReference type="EMBL" id="SMSE01000003">
    <property type="protein sequence ID" value="TDG12607.1"/>
    <property type="molecule type" value="Genomic_DNA"/>
</dbReference>
<organism evidence="3 4">
    <name type="scientific">Seongchinamella unica</name>
    <dbReference type="NCBI Taxonomy" id="2547392"/>
    <lineage>
        <taxon>Bacteria</taxon>
        <taxon>Pseudomonadati</taxon>
        <taxon>Pseudomonadota</taxon>
        <taxon>Gammaproteobacteria</taxon>
        <taxon>Cellvibrionales</taxon>
        <taxon>Halieaceae</taxon>
        <taxon>Seongchinamella</taxon>
    </lineage>
</organism>
<dbReference type="InterPro" id="IPR011990">
    <property type="entry name" value="TPR-like_helical_dom_sf"/>
</dbReference>
<dbReference type="SUPFAM" id="SSF48452">
    <property type="entry name" value="TPR-like"/>
    <property type="match status" value="1"/>
</dbReference>
<dbReference type="Pfam" id="PF12688">
    <property type="entry name" value="TPR_5"/>
    <property type="match status" value="1"/>
</dbReference>
<evidence type="ECO:0000313" key="4">
    <source>
        <dbReference type="Proteomes" id="UP000295554"/>
    </source>
</evidence>
<protein>
    <submittedName>
        <fullName evidence="3">Tetratricopeptide repeat protein</fullName>
    </submittedName>
</protein>
<gene>
    <name evidence="3" type="ORF">E2F43_13525</name>
</gene>
<dbReference type="RefSeq" id="WP_133213553.1">
    <property type="nucleotide sequence ID" value="NZ_SMSE01000003.1"/>
</dbReference>
<dbReference type="Gene3D" id="1.25.40.10">
    <property type="entry name" value="Tetratricopeptide repeat domain"/>
    <property type="match status" value="1"/>
</dbReference>
<evidence type="ECO:0000256" key="1">
    <source>
        <dbReference type="PROSITE-ProRule" id="PRU00339"/>
    </source>
</evidence>
<comment type="caution">
    <text evidence="3">The sequence shown here is derived from an EMBL/GenBank/DDBJ whole genome shotgun (WGS) entry which is preliminary data.</text>
</comment>
<dbReference type="InterPro" id="IPR019734">
    <property type="entry name" value="TPR_rpt"/>
</dbReference>
<feature type="repeat" description="TPR" evidence="1">
    <location>
        <begin position="72"/>
        <end position="105"/>
    </location>
</feature>
<dbReference type="InterPro" id="IPR041656">
    <property type="entry name" value="TPR_5"/>
</dbReference>
<proteinExistence type="predicted"/>
<keyword evidence="1" id="KW-0802">TPR repeat</keyword>
<name>A0A4R5LPZ5_9GAMM</name>
<dbReference type="Proteomes" id="UP000295554">
    <property type="component" value="Unassembled WGS sequence"/>
</dbReference>
<reference evidence="3 4" key="1">
    <citation type="submission" date="2019-03" db="EMBL/GenBank/DDBJ databases">
        <title>Seongchinamella monodicae gen. nov., sp. nov., a novel member of the Gammaproteobacteria isolated from a tidal mudflat of beach.</title>
        <authorList>
            <person name="Yang H.G."/>
            <person name="Kang J.W."/>
            <person name="Lee S.D."/>
        </authorList>
    </citation>
    <scope>NUCLEOTIDE SEQUENCE [LARGE SCALE GENOMIC DNA]</scope>
    <source>
        <strain evidence="3 4">GH4-78</strain>
    </source>
</reference>
<dbReference type="OrthoDB" id="649979at2"/>
<evidence type="ECO:0000259" key="2">
    <source>
        <dbReference type="Pfam" id="PF12688"/>
    </source>
</evidence>
<accession>A0A4R5LPZ5</accession>
<sequence>MNATIEQAISLRREGRYADSRSLLESLLDNRKTSSLAHLHIAWSFDNEGLEQEAVDHYKASLSGELSKSDLYEALFGLASTLRSLGRYDEAMASFQRLLTEFPEEESFLPFYAMCLYNQGEHKQSVQLLLTLLADTTASEAIRDYERAIRLYADDLGRKW</sequence>
<dbReference type="AlphaFoldDB" id="A0A4R5LPZ5"/>
<evidence type="ECO:0000313" key="3">
    <source>
        <dbReference type="EMBL" id="TDG12607.1"/>
    </source>
</evidence>
<dbReference type="SMART" id="SM00028">
    <property type="entry name" value="TPR"/>
    <property type="match status" value="2"/>
</dbReference>
<keyword evidence="4" id="KW-1185">Reference proteome</keyword>